<dbReference type="InterPro" id="IPR025079">
    <property type="entry name" value="DUF3943"/>
</dbReference>
<feature type="signal peptide" evidence="1">
    <location>
        <begin position="1"/>
        <end position="21"/>
    </location>
</feature>
<feature type="domain" description="DUF3943" evidence="2">
    <location>
        <begin position="87"/>
        <end position="191"/>
    </location>
</feature>
<dbReference type="EMBL" id="QSFT01000010">
    <property type="protein sequence ID" value="RHA76516.1"/>
    <property type="molecule type" value="Genomic_DNA"/>
</dbReference>
<name>A0A413T171_9BACT</name>
<dbReference type="Proteomes" id="UP000283855">
    <property type="component" value="Unassembled WGS sequence"/>
</dbReference>
<evidence type="ECO:0000256" key="1">
    <source>
        <dbReference type="SAM" id="SignalP"/>
    </source>
</evidence>
<evidence type="ECO:0000259" key="2">
    <source>
        <dbReference type="Pfam" id="PF13084"/>
    </source>
</evidence>
<accession>A0A413T171</accession>
<proteinExistence type="predicted"/>
<evidence type="ECO:0000313" key="3">
    <source>
        <dbReference type="EMBL" id="RHA76516.1"/>
    </source>
</evidence>
<gene>
    <name evidence="3" type="ORF">DW921_06575</name>
</gene>
<comment type="caution">
    <text evidence="3">The sequence shown here is derived from an EMBL/GenBank/DDBJ whole genome shotgun (WGS) entry which is preliminary data.</text>
</comment>
<organism evidence="3 4">
    <name type="scientific">Phocaeicola coprophilus</name>
    <dbReference type="NCBI Taxonomy" id="387090"/>
    <lineage>
        <taxon>Bacteria</taxon>
        <taxon>Pseudomonadati</taxon>
        <taxon>Bacteroidota</taxon>
        <taxon>Bacteroidia</taxon>
        <taxon>Bacteroidales</taxon>
        <taxon>Bacteroidaceae</taxon>
        <taxon>Phocaeicola</taxon>
    </lineage>
</organism>
<sequence>MKIRYLLLLLLAVFSFRNSYAQEYLPQVKSRYYVSDSVTIWKPKPLRAAGEVIGTNLAVWAFDRFIVNESWARINGKTIRNNFRRGLMWDSDQFTTNLFSHPYHGGLYFNAARSNGLNFWQSIPYAAGGSLMWEFFMETEAPSPNDMLATTFGGVALGEITFRVSDLFIDNRTSGWERAGRELLAGIISPMRAINRLITGEAWKRRSYKGRSYSNVPVNFVVSLGPRFLADEEKSRKGSSSLHVDMALNYGNPFDDEHYTPYEWFRFKMGLDVINQPLISQVNAIGALWGKNVWQRKNRSLMMGVFQHFDYYNSDINEKNDRLVAPYRISEAAAVGLGTIYYKNPEPGKKTMFFGELYANGVALGASLSDYMKLGKRDYNLGSGYSIKGGVGWICNRRFALLLNLENYHIFTWKGYDPDLDWSTVDDPNALNVQGDRSNARLTVASVQLAYQFGKQWSVVLSNRFFNRKTNYRYYDDVDYSTYDLMLKVGYRL</sequence>
<protein>
    <submittedName>
        <fullName evidence="3">DUF3943 domain-containing protein</fullName>
    </submittedName>
</protein>
<dbReference type="Pfam" id="PF13084">
    <property type="entry name" value="DUF3943"/>
    <property type="match status" value="1"/>
</dbReference>
<evidence type="ECO:0000313" key="4">
    <source>
        <dbReference type="Proteomes" id="UP000283855"/>
    </source>
</evidence>
<keyword evidence="1" id="KW-0732">Signal</keyword>
<reference evidence="3 4" key="1">
    <citation type="submission" date="2018-08" db="EMBL/GenBank/DDBJ databases">
        <title>A genome reference for cultivated species of the human gut microbiota.</title>
        <authorList>
            <person name="Zou Y."/>
            <person name="Xue W."/>
            <person name="Luo G."/>
        </authorList>
    </citation>
    <scope>NUCLEOTIDE SEQUENCE [LARGE SCALE GENOMIC DNA]</scope>
    <source>
        <strain evidence="3 4">AM42-38</strain>
    </source>
</reference>
<dbReference type="AlphaFoldDB" id="A0A413T171"/>
<feature type="chain" id="PRO_5019452108" evidence="1">
    <location>
        <begin position="22"/>
        <end position="493"/>
    </location>
</feature>
<dbReference type="RefSeq" id="WP_118400275.1">
    <property type="nucleotide sequence ID" value="NZ_CABJGD010000010.1"/>
</dbReference>